<proteinExistence type="inferred from homology"/>
<accession>A0A8K2A827</accession>
<dbReference type="EMBL" id="WVIC01000028">
    <property type="protein sequence ID" value="NCJ07536.1"/>
    <property type="molecule type" value="Genomic_DNA"/>
</dbReference>
<dbReference type="GO" id="GO:0042597">
    <property type="term" value="C:periplasmic space"/>
    <property type="evidence" value="ECO:0007669"/>
    <property type="project" value="UniProtKB-ARBA"/>
</dbReference>
<evidence type="ECO:0000259" key="4">
    <source>
        <dbReference type="Pfam" id="PF00496"/>
    </source>
</evidence>
<dbReference type="GO" id="GO:0015833">
    <property type="term" value="P:peptide transport"/>
    <property type="evidence" value="ECO:0007669"/>
    <property type="project" value="TreeGrafter"/>
</dbReference>
<dbReference type="PANTHER" id="PTHR30290">
    <property type="entry name" value="PERIPLASMIC BINDING COMPONENT OF ABC TRANSPORTER"/>
    <property type="match status" value="1"/>
</dbReference>
<dbReference type="PROSITE" id="PS51257">
    <property type="entry name" value="PROKAR_LIPOPROTEIN"/>
    <property type="match status" value="1"/>
</dbReference>
<dbReference type="Gene3D" id="3.40.190.10">
    <property type="entry name" value="Periplasmic binding protein-like II"/>
    <property type="match status" value="1"/>
</dbReference>
<dbReference type="CDD" id="cd08500">
    <property type="entry name" value="PBP2_NikA_DppA_OppA_like_4"/>
    <property type="match status" value="1"/>
</dbReference>
<organism evidence="5 6">
    <name type="scientific">Petrachloros mirabilis ULC683</name>
    <dbReference type="NCBI Taxonomy" id="2781853"/>
    <lineage>
        <taxon>Bacteria</taxon>
        <taxon>Bacillati</taxon>
        <taxon>Cyanobacteriota</taxon>
        <taxon>Cyanophyceae</taxon>
        <taxon>Synechococcales</taxon>
        <taxon>Petrachlorosaceae</taxon>
        <taxon>Petrachloros</taxon>
        <taxon>Petrachloros mirabilis</taxon>
    </lineage>
</organism>
<keyword evidence="2" id="KW-0813">Transport</keyword>
<evidence type="ECO:0000313" key="5">
    <source>
        <dbReference type="EMBL" id="NCJ07536.1"/>
    </source>
</evidence>
<keyword evidence="3" id="KW-0732">Signal</keyword>
<feature type="domain" description="Solute-binding protein family 5" evidence="4">
    <location>
        <begin position="80"/>
        <end position="488"/>
    </location>
</feature>
<evidence type="ECO:0000256" key="1">
    <source>
        <dbReference type="ARBA" id="ARBA00005695"/>
    </source>
</evidence>
<evidence type="ECO:0000313" key="6">
    <source>
        <dbReference type="Proteomes" id="UP000607397"/>
    </source>
</evidence>
<dbReference type="AlphaFoldDB" id="A0A8K2A827"/>
<dbReference type="Proteomes" id="UP000607397">
    <property type="component" value="Unassembled WGS sequence"/>
</dbReference>
<dbReference type="SUPFAM" id="SSF53850">
    <property type="entry name" value="Periplasmic binding protein-like II"/>
    <property type="match status" value="1"/>
</dbReference>
<gene>
    <name evidence="5" type="ORF">GS597_13660</name>
</gene>
<evidence type="ECO:0000256" key="3">
    <source>
        <dbReference type="ARBA" id="ARBA00022729"/>
    </source>
</evidence>
<sequence length="590" mass="66395">MRIKRLLRKGLVWALAGLLIVVLAGCRLEQFRVQSARAGQIVVSSLSDPRTFNPVISQEVSPVFGYLFEGLVTTNGLTGEIEPDLAESWQVSEDGQQIIFTLRAGLKWSDGEPLTVDDVVFTYNDLYLNPDIPTDARDILRVGEEGTLPTISKIDGRRVALRVSEPFAPFLRNAGVPILPRHILEVSVREKDPEGRSRFLGMWGTDSNPQDIVGSGPYRMVNYATSQRVVLERNPYYWRRDDQGQPQPYIERMVVQIVESADTALIQFRSRGLDLLSVSPEYFSLLKREEDRLDFSIYEGGPTLSSSFISFNLNKGRRNGRPLVDPIKSRWFNTVAFRQAVAYAINRQQMLNNIFQGIGEPENSPIPVQSPYYLAPEDGLRTYDYDPDKARELLLGAGFTYNSSGQLLDAEGNRVRFTLMTNAGNKIREAMGAQIRQDLSRMGMQVDFTPIAFNTLVERLSNSLQFECYLLGFSGGGVEPNSSANIWRVDGGLHNFNQQPRPGQPPLEGREVADWEAQIDQLYIDGAQTLDEDERKEIYGRAQMLVQENLPFIYLINPLSMTAVSNKIQGVQYSALGGALWNIHELQLQE</sequence>
<dbReference type="InterPro" id="IPR030678">
    <property type="entry name" value="Peptide/Ni-bd"/>
</dbReference>
<protein>
    <submittedName>
        <fullName evidence="5">ABC transporter substrate-binding protein</fullName>
    </submittedName>
</protein>
<dbReference type="RefSeq" id="WP_161826017.1">
    <property type="nucleotide sequence ID" value="NZ_WVIC01000028.1"/>
</dbReference>
<name>A0A8K2A827_9CYAN</name>
<comment type="similarity">
    <text evidence="1">Belongs to the bacterial solute-binding protein 5 family.</text>
</comment>
<dbReference type="GO" id="GO:1904680">
    <property type="term" value="F:peptide transmembrane transporter activity"/>
    <property type="evidence" value="ECO:0007669"/>
    <property type="project" value="TreeGrafter"/>
</dbReference>
<dbReference type="Gene3D" id="3.10.105.10">
    <property type="entry name" value="Dipeptide-binding Protein, Domain 3"/>
    <property type="match status" value="1"/>
</dbReference>
<dbReference type="PANTHER" id="PTHR30290:SF9">
    <property type="entry name" value="OLIGOPEPTIDE-BINDING PROTEIN APPA"/>
    <property type="match status" value="1"/>
</dbReference>
<reference evidence="5" key="1">
    <citation type="submission" date="2019-12" db="EMBL/GenBank/DDBJ databases">
        <title>High-Quality draft genome sequences of three cyanobacteria isolated from the limestone walls of the Old Cathedral of Coimbra.</title>
        <authorList>
            <person name="Tiago I."/>
            <person name="Soares F."/>
            <person name="Portugal A."/>
        </authorList>
    </citation>
    <scope>NUCLEOTIDE SEQUENCE [LARGE SCALE GENOMIC DNA]</scope>
    <source>
        <strain evidence="5">C</strain>
    </source>
</reference>
<dbReference type="Pfam" id="PF00496">
    <property type="entry name" value="SBP_bac_5"/>
    <property type="match status" value="1"/>
</dbReference>
<dbReference type="GO" id="GO:0043190">
    <property type="term" value="C:ATP-binding cassette (ABC) transporter complex"/>
    <property type="evidence" value="ECO:0007669"/>
    <property type="project" value="InterPro"/>
</dbReference>
<dbReference type="PIRSF" id="PIRSF002741">
    <property type="entry name" value="MppA"/>
    <property type="match status" value="1"/>
</dbReference>
<evidence type="ECO:0000256" key="2">
    <source>
        <dbReference type="ARBA" id="ARBA00022448"/>
    </source>
</evidence>
<dbReference type="InterPro" id="IPR000914">
    <property type="entry name" value="SBP_5_dom"/>
</dbReference>
<dbReference type="FunFam" id="3.90.76.10:FF:000004">
    <property type="entry name" value="Peptide ABC transporter substrate-binding protein"/>
    <property type="match status" value="1"/>
</dbReference>
<comment type="caution">
    <text evidence="5">The sequence shown here is derived from an EMBL/GenBank/DDBJ whole genome shotgun (WGS) entry which is preliminary data.</text>
</comment>
<dbReference type="Gene3D" id="3.90.76.10">
    <property type="entry name" value="Dipeptide-binding Protein, Domain 1"/>
    <property type="match status" value="1"/>
</dbReference>
<keyword evidence="6" id="KW-1185">Reference proteome</keyword>
<dbReference type="InterPro" id="IPR039424">
    <property type="entry name" value="SBP_5"/>
</dbReference>